<accession>A0ABN3H1D3</accession>
<dbReference type="InterPro" id="IPR017853">
    <property type="entry name" value="GH"/>
</dbReference>
<dbReference type="PANTHER" id="PTHR40079:SF4">
    <property type="entry name" value="GH26 DOMAIN-CONTAINING PROTEIN-RELATED"/>
    <property type="match status" value="1"/>
</dbReference>
<keyword evidence="3 4" id="KW-0326">Glycosidase</keyword>
<name>A0ABN3H1D3_9ACTN</name>
<comment type="caution">
    <text evidence="6">The sequence shown here is derived from an EMBL/GenBank/DDBJ whole genome shotgun (WGS) entry which is preliminary data.</text>
</comment>
<evidence type="ECO:0000256" key="3">
    <source>
        <dbReference type="ARBA" id="ARBA00023295"/>
    </source>
</evidence>
<evidence type="ECO:0000259" key="5">
    <source>
        <dbReference type="PROSITE" id="PS51764"/>
    </source>
</evidence>
<proteinExistence type="inferred from homology"/>
<dbReference type="RefSeq" id="WP_344616273.1">
    <property type="nucleotide sequence ID" value="NZ_BAAARV010000062.1"/>
</dbReference>
<dbReference type="Pfam" id="PF02156">
    <property type="entry name" value="Glyco_hydro_26"/>
    <property type="match status" value="1"/>
</dbReference>
<dbReference type="Proteomes" id="UP001501444">
    <property type="component" value="Unassembled WGS sequence"/>
</dbReference>
<organism evidence="6 7">
    <name type="scientific">Dactylosporangium salmoneum</name>
    <dbReference type="NCBI Taxonomy" id="53361"/>
    <lineage>
        <taxon>Bacteria</taxon>
        <taxon>Bacillati</taxon>
        <taxon>Actinomycetota</taxon>
        <taxon>Actinomycetes</taxon>
        <taxon>Micromonosporales</taxon>
        <taxon>Micromonosporaceae</taxon>
        <taxon>Dactylosporangium</taxon>
    </lineage>
</organism>
<comment type="similarity">
    <text evidence="1 4">Belongs to the glycosyl hydrolase 26 family.</text>
</comment>
<evidence type="ECO:0000313" key="6">
    <source>
        <dbReference type="EMBL" id="GAA2365412.1"/>
    </source>
</evidence>
<dbReference type="InterPro" id="IPR000805">
    <property type="entry name" value="Glyco_hydro_26"/>
</dbReference>
<keyword evidence="7" id="KW-1185">Reference proteome</keyword>
<dbReference type="PANTHER" id="PTHR40079">
    <property type="entry name" value="MANNAN ENDO-1,4-BETA-MANNOSIDASE E-RELATED"/>
    <property type="match status" value="1"/>
</dbReference>
<dbReference type="Gene3D" id="3.20.20.80">
    <property type="entry name" value="Glycosidases"/>
    <property type="match status" value="1"/>
</dbReference>
<feature type="active site" description="Proton donor" evidence="4">
    <location>
        <position position="184"/>
    </location>
</feature>
<sequence>MITLPRLMLAALLLIGGYVFVVAPQVEARTTPAVRWQKEVAEPIPTFSPAPSTQARRPEVFPAAGKAFFGIFTDKGPGDLTDYNGFVQAAGKQPQVMMFSSGWAAQPHFDRQPFDRIVNRGMLPVLGWEPWDYRAVSKQDKDRGTQPAFRLSKISGGTYDAYITEWAKGIKALGYPVAIRFAHEMNGYWYPWGESANGNHKGDYVAAWRHVHDIFDSLRADNVIWVWSPNVVYDNSTPLSQLYPGDNYVDWVGLSGYYGTAGMETYQTFDQIYRQTLAQLKTLSKRPIVVTETAATDAQGRKAEWITDLLRTLPKHPEIIGFLWYESVKETDWRISATPAASAAFAQGIAQSYYGATWSPDSVPRRTLPTSN</sequence>
<evidence type="ECO:0000313" key="7">
    <source>
        <dbReference type="Proteomes" id="UP001501444"/>
    </source>
</evidence>
<feature type="active site" description="Nucleophile" evidence="4">
    <location>
        <position position="292"/>
    </location>
</feature>
<evidence type="ECO:0000256" key="2">
    <source>
        <dbReference type="ARBA" id="ARBA00022801"/>
    </source>
</evidence>
<feature type="domain" description="GH26" evidence="5">
    <location>
        <begin position="48"/>
        <end position="359"/>
    </location>
</feature>
<gene>
    <name evidence="6" type="ORF">GCM10010170_063860</name>
</gene>
<dbReference type="SUPFAM" id="SSF51445">
    <property type="entry name" value="(Trans)glycosidases"/>
    <property type="match status" value="1"/>
</dbReference>
<keyword evidence="2 4" id="KW-0378">Hydrolase</keyword>
<dbReference type="PRINTS" id="PR00739">
    <property type="entry name" value="GLHYDRLASE26"/>
</dbReference>
<dbReference type="InterPro" id="IPR022790">
    <property type="entry name" value="GH26_dom"/>
</dbReference>
<evidence type="ECO:0000256" key="1">
    <source>
        <dbReference type="ARBA" id="ARBA00007754"/>
    </source>
</evidence>
<dbReference type="PROSITE" id="PS51764">
    <property type="entry name" value="GH26"/>
    <property type="match status" value="1"/>
</dbReference>
<evidence type="ECO:0000256" key="4">
    <source>
        <dbReference type="PROSITE-ProRule" id="PRU01100"/>
    </source>
</evidence>
<reference evidence="6 7" key="1">
    <citation type="journal article" date="2019" name="Int. J. Syst. Evol. Microbiol.">
        <title>The Global Catalogue of Microorganisms (GCM) 10K type strain sequencing project: providing services to taxonomists for standard genome sequencing and annotation.</title>
        <authorList>
            <consortium name="The Broad Institute Genomics Platform"/>
            <consortium name="The Broad Institute Genome Sequencing Center for Infectious Disease"/>
            <person name="Wu L."/>
            <person name="Ma J."/>
        </authorList>
    </citation>
    <scope>NUCLEOTIDE SEQUENCE [LARGE SCALE GENOMIC DNA]</scope>
    <source>
        <strain evidence="6 7">JCM 3272</strain>
    </source>
</reference>
<dbReference type="EMBL" id="BAAARV010000062">
    <property type="protein sequence ID" value="GAA2365412.1"/>
    <property type="molecule type" value="Genomic_DNA"/>
</dbReference>
<protein>
    <recommendedName>
        <fullName evidence="5">GH26 domain-containing protein</fullName>
    </recommendedName>
</protein>